<dbReference type="InterPro" id="IPR039812">
    <property type="entry name" value="Vesicle-fus_ATPase"/>
</dbReference>
<dbReference type="SMART" id="SM00382">
    <property type="entry name" value="AAA"/>
    <property type="match status" value="2"/>
</dbReference>
<dbReference type="SUPFAM" id="SSF50692">
    <property type="entry name" value="ADC-like"/>
    <property type="match status" value="1"/>
</dbReference>
<dbReference type="FunFam" id="1.10.8.60:FF:000127">
    <property type="entry name" value="Vesicular-fusion protein SEC18"/>
    <property type="match status" value="1"/>
</dbReference>
<reference evidence="12" key="1">
    <citation type="journal article" date="2021" name="Nat. Commun.">
        <title>Genetic determinants of endophytism in the Arabidopsis root mycobiome.</title>
        <authorList>
            <person name="Mesny F."/>
            <person name="Miyauchi S."/>
            <person name="Thiergart T."/>
            <person name="Pickel B."/>
            <person name="Atanasova L."/>
            <person name="Karlsson M."/>
            <person name="Huettel B."/>
            <person name="Barry K.W."/>
            <person name="Haridas S."/>
            <person name="Chen C."/>
            <person name="Bauer D."/>
            <person name="Andreopoulos W."/>
            <person name="Pangilinan J."/>
            <person name="LaButti K."/>
            <person name="Riley R."/>
            <person name="Lipzen A."/>
            <person name="Clum A."/>
            <person name="Drula E."/>
            <person name="Henrissat B."/>
            <person name="Kohler A."/>
            <person name="Grigoriev I.V."/>
            <person name="Martin F.M."/>
            <person name="Hacquard S."/>
        </authorList>
    </citation>
    <scope>NUCLEOTIDE SEQUENCE</scope>
    <source>
        <strain evidence="12">MPI-SDFR-AT-0073</strain>
    </source>
</reference>
<dbReference type="PANTHER" id="PTHR23078">
    <property type="entry name" value="VESICULAR-FUSION PROTEIN NSF"/>
    <property type="match status" value="1"/>
</dbReference>
<keyword evidence="13" id="KW-1185">Reference proteome</keyword>
<feature type="compositionally biased region" description="Low complexity" evidence="9">
    <location>
        <begin position="1"/>
        <end position="11"/>
    </location>
</feature>
<dbReference type="InterPro" id="IPR029067">
    <property type="entry name" value="CDC48_domain_2-like_sf"/>
</dbReference>
<dbReference type="Gene3D" id="3.10.330.10">
    <property type="match status" value="1"/>
</dbReference>
<dbReference type="CDD" id="cd00009">
    <property type="entry name" value="AAA"/>
    <property type="match status" value="1"/>
</dbReference>
<feature type="region of interest" description="Disordered" evidence="9">
    <location>
        <begin position="1"/>
        <end position="67"/>
    </location>
</feature>
<evidence type="ECO:0000256" key="4">
    <source>
        <dbReference type="ARBA" id="ARBA00022840"/>
    </source>
</evidence>
<dbReference type="FunFam" id="3.40.50.300:FF:000166">
    <property type="entry name" value="vesicle-fusing ATPase isoform X1"/>
    <property type="match status" value="1"/>
</dbReference>
<evidence type="ECO:0000256" key="3">
    <source>
        <dbReference type="ARBA" id="ARBA00022741"/>
    </source>
</evidence>
<feature type="domain" description="AAA+ ATPase" evidence="10">
    <location>
        <begin position="613"/>
        <end position="748"/>
    </location>
</feature>
<dbReference type="InterPro" id="IPR041569">
    <property type="entry name" value="AAA_lid_3"/>
</dbReference>
<feature type="domain" description="CDC48" evidence="11">
    <location>
        <begin position="188"/>
        <end position="262"/>
    </location>
</feature>
<dbReference type="SMART" id="SM01072">
    <property type="entry name" value="CDC48_2"/>
    <property type="match status" value="1"/>
</dbReference>
<evidence type="ECO:0000256" key="8">
    <source>
        <dbReference type="RuleBase" id="RU367045"/>
    </source>
</evidence>
<protein>
    <recommendedName>
        <fullName evidence="7 8">Vesicular-fusion protein SEC18</fullName>
    </recommendedName>
</protein>
<gene>
    <name evidence="12" type="ORF">BKA67DRAFT_512414</name>
</gene>
<dbReference type="InterPro" id="IPR009010">
    <property type="entry name" value="Asp_de-COase-like_dom_sf"/>
</dbReference>
<dbReference type="SUPFAM" id="SSF54585">
    <property type="entry name" value="Cdc48 domain 2-like"/>
    <property type="match status" value="1"/>
</dbReference>
<dbReference type="FunFam" id="3.40.50.300:FF:000187">
    <property type="entry name" value="Vesicular-fusion ATPase SEC18"/>
    <property type="match status" value="1"/>
</dbReference>
<evidence type="ECO:0000313" key="13">
    <source>
        <dbReference type="Proteomes" id="UP000758603"/>
    </source>
</evidence>
<keyword evidence="4 8" id="KW-0067">ATP-binding</keyword>
<dbReference type="PANTHER" id="PTHR23078:SF3">
    <property type="entry name" value="VESICLE-FUSING ATPASE"/>
    <property type="match status" value="1"/>
</dbReference>
<comment type="similarity">
    <text evidence="1 8">Belongs to the AAA ATPase family.</text>
</comment>
<accession>A0A9P8UQA5</accession>
<dbReference type="Gene3D" id="2.40.40.20">
    <property type="match status" value="1"/>
</dbReference>
<dbReference type="InterPro" id="IPR003959">
    <property type="entry name" value="ATPase_AAA_core"/>
</dbReference>
<dbReference type="Gene3D" id="3.40.50.300">
    <property type="entry name" value="P-loop containing nucleotide triphosphate hydrolases"/>
    <property type="match status" value="2"/>
</dbReference>
<evidence type="ECO:0000256" key="6">
    <source>
        <dbReference type="ARBA" id="ARBA00056429"/>
    </source>
</evidence>
<dbReference type="PROSITE" id="PS00674">
    <property type="entry name" value="AAA"/>
    <property type="match status" value="1"/>
</dbReference>
<dbReference type="GO" id="GO:0005795">
    <property type="term" value="C:Golgi stack"/>
    <property type="evidence" value="ECO:0007669"/>
    <property type="project" value="TreeGrafter"/>
</dbReference>
<sequence length="823" mass="89311">MDSRNALFGRGPRAGGGLPGRQVSGQAPPPAPRDYGAPPQDYNSYGAPSPNMNRQPQRMSGGYGGGGAGATARAIPLSIEKLPNGHEFIFRNLSAVCPDDFPTRDPGADVYVLLRGPFGEFVVTARPLPGFPRGKISLAEHQRSWMGIALQDQFTGEVYDPFSQGKRVYLGTMDLDIAFARSKMTDVPYDQDKLAEEIARLFQNQMFSPGQKFLMDAQSIPLMFTVKSVNLVDLSMEKGAASGSPNTSDRGVRGILTNVATINFFKDAKSPIKLKGSARRVAANAILAPDFKFEDLGIGGLGEEFETIFRRAFASRLVPPGIIAQMGIEHVRGMLLHGPPGTGKTLIARQLSKMLNAREPKIINGPEILNKFVGQSEENVRKMFADAEKEYKEKGDESGLHVIIFDELDAVCKQRGSGAGGGTGVGDSVVNQLLTKLDGVEALNNILLIGMTNRKDMIDSALLRPGRLEVHVEISLPDENGRQEIFKIRTAEMRKSNRMDDSVSLEGLAKLTKNFSGAEIAGVVKAASAIAFARVTKLGKNSGGHQIDYDAIRVTMDDFTRAVDDIEPAFGATGVDFENIAQFGIMRFSNNIERILNDGQAYANLVQTDSRQTRLSLLLYGPDGSGKTSVALEIARRADFPFIKLVTADDMLELSEQAKIGHLKRIFSDAHKSPNSCIILDGLETIIEWTPVGLRFQNGVQVAMAALMGKNPPRGKRLLVIATTSRREAFKQFDVLKFDHETAVPAVRDVQELEHVLSERGVPAQDVEFVANEWQEIRGTRDVGIGVKKVLAVAGAAFARAGAGDGRAVGQIIADDLLSLDVY</sequence>
<evidence type="ECO:0000256" key="9">
    <source>
        <dbReference type="SAM" id="MobiDB-lite"/>
    </source>
</evidence>
<evidence type="ECO:0000259" key="11">
    <source>
        <dbReference type="SMART" id="SM01072"/>
    </source>
</evidence>
<evidence type="ECO:0000256" key="2">
    <source>
        <dbReference type="ARBA" id="ARBA00022448"/>
    </source>
</evidence>
<dbReference type="GO" id="GO:0005524">
    <property type="term" value="F:ATP binding"/>
    <property type="evidence" value="ECO:0007669"/>
    <property type="project" value="UniProtKB-UniRule"/>
</dbReference>
<feature type="domain" description="AAA+ ATPase" evidence="10">
    <location>
        <begin position="330"/>
        <end position="478"/>
    </location>
</feature>
<dbReference type="SUPFAM" id="SSF52540">
    <property type="entry name" value="P-loop containing nucleoside triphosphate hydrolases"/>
    <property type="match status" value="2"/>
</dbReference>
<organism evidence="12 13">
    <name type="scientific">Truncatella angustata</name>
    <dbReference type="NCBI Taxonomy" id="152316"/>
    <lineage>
        <taxon>Eukaryota</taxon>
        <taxon>Fungi</taxon>
        <taxon>Dikarya</taxon>
        <taxon>Ascomycota</taxon>
        <taxon>Pezizomycotina</taxon>
        <taxon>Sordariomycetes</taxon>
        <taxon>Xylariomycetidae</taxon>
        <taxon>Amphisphaeriales</taxon>
        <taxon>Sporocadaceae</taxon>
        <taxon>Truncatella</taxon>
    </lineage>
</organism>
<dbReference type="Pfam" id="PF02933">
    <property type="entry name" value="CDC48_2"/>
    <property type="match status" value="1"/>
</dbReference>
<dbReference type="EMBL" id="JAGPXC010000002">
    <property type="protein sequence ID" value="KAH6656273.1"/>
    <property type="molecule type" value="Genomic_DNA"/>
</dbReference>
<keyword evidence="2 8" id="KW-0813">Transport</keyword>
<keyword evidence="5 8" id="KW-0653">Protein transport</keyword>
<dbReference type="RefSeq" id="XP_045960507.1">
    <property type="nucleotide sequence ID" value="XM_046097471.1"/>
</dbReference>
<dbReference type="Pfam" id="PF17862">
    <property type="entry name" value="AAA_lid_3"/>
    <property type="match status" value="1"/>
</dbReference>
<keyword evidence="8" id="KW-0931">ER-Golgi transport</keyword>
<comment type="caution">
    <text evidence="12">The sequence shown here is derived from an EMBL/GenBank/DDBJ whole genome shotgun (WGS) entry which is preliminary data.</text>
</comment>
<comment type="subcellular location">
    <subcellularLocation>
        <location evidence="8">Cytoplasm</location>
    </subcellularLocation>
</comment>
<dbReference type="AlphaFoldDB" id="A0A9P8UQA5"/>
<dbReference type="OrthoDB" id="9982946at2759"/>
<evidence type="ECO:0000256" key="7">
    <source>
        <dbReference type="ARBA" id="ARBA00068637"/>
    </source>
</evidence>
<keyword evidence="3 8" id="KW-0547">Nucleotide-binding</keyword>
<dbReference type="InterPro" id="IPR003960">
    <property type="entry name" value="ATPase_AAA_CS"/>
</dbReference>
<keyword evidence="8 12" id="KW-0378">Hydrolase</keyword>
<name>A0A9P8UQA5_9PEZI</name>
<evidence type="ECO:0000256" key="5">
    <source>
        <dbReference type="ARBA" id="ARBA00022927"/>
    </source>
</evidence>
<proteinExistence type="inferred from homology"/>
<keyword evidence="8" id="KW-0963">Cytoplasm</keyword>
<dbReference type="GO" id="GO:0035494">
    <property type="term" value="P:SNARE complex disassembly"/>
    <property type="evidence" value="ECO:0007669"/>
    <property type="project" value="InterPro"/>
</dbReference>
<evidence type="ECO:0000313" key="12">
    <source>
        <dbReference type="EMBL" id="KAH6656273.1"/>
    </source>
</evidence>
<dbReference type="InterPro" id="IPR003593">
    <property type="entry name" value="AAA+_ATPase"/>
</dbReference>
<comment type="function">
    <text evidence="6 8">Required for vesicle-mediated transport. Catalyzes the fusion of transport vesicles within the Golgi cisternae. Is also required for transport from the endoplasmic reticulum to the Golgi stack. Seems to function as a fusion protein required for the delivery of cargo proteins to all compartments of the Golgi stack independent of vesicle origin.</text>
</comment>
<evidence type="ECO:0000256" key="1">
    <source>
        <dbReference type="ARBA" id="ARBA00006914"/>
    </source>
</evidence>
<dbReference type="GO" id="GO:0016887">
    <property type="term" value="F:ATP hydrolysis activity"/>
    <property type="evidence" value="ECO:0007669"/>
    <property type="project" value="InterPro"/>
</dbReference>
<dbReference type="GO" id="GO:0043001">
    <property type="term" value="P:Golgi to plasma membrane protein transport"/>
    <property type="evidence" value="ECO:0007669"/>
    <property type="project" value="TreeGrafter"/>
</dbReference>
<evidence type="ECO:0000259" key="10">
    <source>
        <dbReference type="SMART" id="SM00382"/>
    </source>
</evidence>
<dbReference type="InterPro" id="IPR004201">
    <property type="entry name" value="Cdc48_dom2"/>
</dbReference>
<dbReference type="Pfam" id="PF00004">
    <property type="entry name" value="AAA"/>
    <property type="match status" value="2"/>
</dbReference>
<dbReference type="Gene3D" id="1.10.8.60">
    <property type="match status" value="1"/>
</dbReference>
<dbReference type="Proteomes" id="UP000758603">
    <property type="component" value="Unassembled WGS sequence"/>
</dbReference>
<dbReference type="GeneID" id="70126363"/>
<dbReference type="InterPro" id="IPR027417">
    <property type="entry name" value="P-loop_NTPase"/>
</dbReference>
<dbReference type="GO" id="GO:0006891">
    <property type="term" value="P:intra-Golgi vesicle-mediated transport"/>
    <property type="evidence" value="ECO:0007669"/>
    <property type="project" value="TreeGrafter"/>
</dbReference>